<dbReference type="GeneID" id="93768295"/>
<organism evidence="1 2">
    <name type="scientific">Ruminococcus bromii</name>
    <dbReference type="NCBI Taxonomy" id="40518"/>
    <lineage>
        <taxon>Bacteria</taxon>
        <taxon>Bacillati</taxon>
        <taxon>Bacillota</taxon>
        <taxon>Clostridia</taxon>
        <taxon>Eubacteriales</taxon>
        <taxon>Oscillospiraceae</taxon>
        <taxon>Ruminococcus</taxon>
    </lineage>
</organism>
<dbReference type="Proteomes" id="UP000233425">
    <property type="component" value="Unassembled WGS sequence"/>
</dbReference>
<dbReference type="RefSeq" id="WP_147639937.1">
    <property type="nucleotide sequence ID" value="NZ_CABMMZ010000013.1"/>
</dbReference>
<accession>A0A2N0V0J8</accession>
<dbReference type="EMBL" id="NNSR01000013">
    <property type="protein sequence ID" value="PKD32739.1"/>
    <property type="molecule type" value="Genomic_DNA"/>
</dbReference>
<keyword evidence="2" id="KW-1185">Reference proteome</keyword>
<protein>
    <submittedName>
        <fullName evidence="1">Uncharacterized protein</fullName>
    </submittedName>
</protein>
<sequence length="117" mass="13655">MMNISPSIGKILNRYGCDVTVKNGDETVKTKAFISPLRYNFNQNYESVRHKLGMRKTKLFLFIAPPDVLLNSEKSVIESENGKYTVKRCEKYYVQDNPIYVRAVLCAYREETRDDFE</sequence>
<evidence type="ECO:0000313" key="2">
    <source>
        <dbReference type="Proteomes" id="UP000233425"/>
    </source>
</evidence>
<name>A0A2N0V0J8_9FIRM</name>
<proteinExistence type="predicted"/>
<comment type="caution">
    <text evidence="1">The sequence shown here is derived from an EMBL/GenBank/DDBJ whole genome shotgun (WGS) entry which is preliminary data.</text>
</comment>
<gene>
    <name evidence="1" type="ORF">RBATCC27255_00053</name>
</gene>
<reference evidence="1" key="1">
    <citation type="journal article" date="2018" name="Environ. Microbiol.">
        <title>Sporulation capability and amylosome conservation among diverse human colonic and rumen isolates of the keystone starch-degrader Ruminococcus bromii.</title>
        <authorList>
            <person name="Mukhopadhya I."/>
            <person name="Morais S."/>
            <person name="Laverde-Gomez J."/>
            <person name="Sheridan P.O."/>
            <person name="Walker A.W."/>
            <person name="Kelly W."/>
            <person name="Klieve A.V."/>
            <person name="Ouwerkerk D."/>
            <person name="Duncan S.H."/>
            <person name="Louis P."/>
            <person name="Koropatkin N."/>
            <person name="Cockburn D."/>
            <person name="Kibler R."/>
            <person name="Cooper P.J."/>
            <person name="Sandoval C."/>
            <person name="Crost E."/>
            <person name="Juge N."/>
            <person name="Bayer E.A."/>
            <person name="Flint H.J."/>
        </authorList>
    </citation>
    <scope>NUCLEOTIDE SEQUENCE [LARGE SCALE GENOMIC DNA]</scope>
    <source>
        <strain evidence="1">ATCC 27255</strain>
    </source>
</reference>
<evidence type="ECO:0000313" key="1">
    <source>
        <dbReference type="EMBL" id="PKD32739.1"/>
    </source>
</evidence>
<dbReference type="AlphaFoldDB" id="A0A2N0V0J8"/>